<accession>W8ED29</accession>
<keyword evidence="2" id="KW-1185">Reference proteome</keyword>
<dbReference type="Proteomes" id="UP000203363">
    <property type="component" value="Segment"/>
</dbReference>
<dbReference type="EMBL" id="KJ410133">
    <property type="protein sequence ID" value="AHJ86602.1"/>
    <property type="molecule type" value="Genomic_DNA"/>
</dbReference>
<dbReference type="OrthoDB" id="20579at10239"/>
<name>W8ED29_9CAUD</name>
<dbReference type="RefSeq" id="YP_009009709.1">
    <property type="nucleotide sequence ID" value="NC_023604.1"/>
</dbReference>
<evidence type="ECO:0000313" key="1">
    <source>
        <dbReference type="EMBL" id="AHJ86602.1"/>
    </source>
</evidence>
<organism evidence="1 2">
    <name type="scientific">Mycobacterium phage Jolie2</name>
    <dbReference type="NCBI Taxonomy" id="1458831"/>
    <lineage>
        <taxon>Viruses</taxon>
        <taxon>Duplodnaviria</taxon>
        <taxon>Heunggongvirae</taxon>
        <taxon>Uroviricota</taxon>
        <taxon>Caudoviricetes</taxon>
        <taxon>Gclasvirinae</taxon>
        <taxon>Jolieduovirus</taxon>
        <taxon>Jolieduovirus jolie2</taxon>
    </lineage>
</organism>
<sequence>MSAWIHAEDCPASVGGRTCRCGRDQAEHQGDDEANTTSGWSAECTDCPYTIEPMYGARCFPRTESGDRDDVVEWVRRHVERFPGHRPMVAQFTRWVVHVSQVNPTVFATLFGRLPEDDRDPVAELLDTVQRVKNIVWQNFGIEPGIPTRALPAGTLPEQIGF</sequence>
<dbReference type="KEGG" id="vg:18506203"/>
<gene>
    <name evidence="1" type="ORF">Jolie2_52</name>
</gene>
<evidence type="ECO:0000313" key="2">
    <source>
        <dbReference type="Proteomes" id="UP000203363"/>
    </source>
</evidence>
<dbReference type="GeneID" id="18506203"/>
<protein>
    <submittedName>
        <fullName evidence="1">Uncharacterized protein</fullName>
    </submittedName>
</protein>
<reference evidence="1 2" key="1">
    <citation type="journal article" date="2014" name="Genome Announc.">
        <title>Complete genome sequences of nine mycobacteriophages.</title>
        <authorList>
            <person name="Franceschelli J.J."/>
            <person name="Suarez C.A."/>
            <person name="Teran L."/>
            <person name="Raya R.R."/>
            <person name="Morbidoni H.R."/>
        </authorList>
    </citation>
    <scope>NUCLEOTIDE SEQUENCE [LARGE SCALE GENOMIC DNA]</scope>
</reference>
<proteinExistence type="predicted"/>